<dbReference type="STRING" id="1245745.A0A0A2VCW6"/>
<dbReference type="PROSITE" id="PS50011">
    <property type="entry name" value="PROTEIN_KINASE_DOM"/>
    <property type="match status" value="1"/>
</dbReference>
<evidence type="ECO:0000256" key="9">
    <source>
        <dbReference type="PROSITE-ProRule" id="PRU10141"/>
    </source>
</evidence>
<dbReference type="Proteomes" id="UP000030106">
    <property type="component" value="Unassembled WGS sequence"/>
</dbReference>
<feature type="binding site" evidence="9">
    <location>
        <position position="71"/>
    </location>
    <ligand>
        <name>ATP</name>
        <dbReference type="ChEBI" id="CHEBI:30616"/>
    </ligand>
</feature>
<gene>
    <name evidence="12" type="ORF">BBAD15_g10816</name>
</gene>
<evidence type="ECO:0000256" key="10">
    <source>
        <dbReference type="RuleBase" id="RU000304"/>
    </source>
</evidence>
<dbReference type="InterPro" id="IPR000719">
    <property type="entry name" value="Prot_kinase_dom"/>
</dbReference>
<evidence type="ECO:0000259" key="11">
    <source>
        <dbReference type="PROSITE" id="PS50011"/>
    </source>
</evidence>
<evidence type="ECO:0000256" key="7">
    <source>
        <dbReference type="ARBA" id="ARBA00047899"/>
    </source>
</evidence>
<evidence type="ECO:0000256" key="6">
    <source>
        <dbReference type="ARBA" id="ARBA00022840"/>
    </source>
</evidence>
<name>A0A0A2VCW6_BEABA</name>
<feature type="domain" description="Protein kinase" evidence="11">
    <location>
        <begin position="37"/>
        <end position="391"/>
    </location>
</feature>
<dbReference type="EMBL" id="ANFO01001138">
    <property type="protein sequence ID" value="KGQ03945.1"/>
    <property type="molecule type" value="Genomic_DNA"/>
</dbReference>
<proteinExistence type="inferred from homology"/>
<organism evidence="12 13">
    <name type="scientific">Beauveria bassiana D1-5</name>
    <dbReference type="NCBI Taxonomy" id="1245745"/>
    <lineage>
        <taxon>Eukaryota</taxon>
        <taxon>Fungi</taxon>
        <taxon>Dikarya</taxon>
        <taxon>Ascomycota</taxon>
        <taxon>Pezizomycotina</taxon>
        <taxon>Sordariomycetes</taxon>
        <taxon>Hypocreomycetidae</taxon>
        <taxon>Hypocreales</taxon>
        <taxon>Cordycipitaceae</taxon>
        <taxon>Beauveria</taxon>
    </lineage>
</organism>
<dbReference type="PROSITE" id="PS00107">
    <property type="entry name" value="PROTEIN_KINASE_ATP"/>
    <property type="match status" value="1"/>
</dbReference>
<dbReference type="GO" id="GO:0005737">
    <property type="term" value="C:cytoplasm"/>
    <property type="evidence" value="ECO:0007669"/>
    <property type="project" value="TreeGrafter"/>
</dbReference>
<dbReference type="Pfam" id="PF00069">
    <property type="entry name" value="Pkinase"/>
    <property type="match status" value="1"/>
</dbReference>
<dbReference type="Gene3D" id="1.10.510.10">
    <property type="entry name" value="Transferase(Phosphotransferase) domain 1"/>
    <property type="match status" value="1"/>
</dbReference>
<dbReference type="SUPFAM" id="SSF56112">
    <property type="entry name" value="Protein kinase-like (PK-like)"/>
    <property type="match status" value="1"/>
</dbReference>
<comment type="catalytic activity">
    <reaction evidence="8">
        <text>L-seryl-[protein] + ATP = O-phospho-L-seryl-[protein] + ADP + H(+)</text>
        <dbReference type="Rhea" id="RHEA:17989"/>
        <dbReference type="Rhea" id="RHEA-COMP:9863"/>
        <dbReference type="Rhea" id="RHEA-COMP:11604"/>
        <dbReference type="ChEBI" id="CHEBI:15378"/>
        <dbReference type="ChEBI" id="CHEBI:29999"/>
        <dbReference type="ChEBI" id="CHEBI:30616"/>
        <dbReference type="ChEBI" id="CHEBI:83421"/>
        <dbReference type="ChEBI" id="CHEBI:456216"/>
        <dbReference type="EC" id="2.7.11.1"/>
    </reaction>
</comment>
<dbReference type="GO" id="GO:0000245">
    <property type="term" value="P:spliceosomal complex assembly"/>
    <property type="evidence" value="ECO:0007669"/>
    <property type="project" value="TreeGrafter"/>
</dbReference>
<keyword evidence="3" id="KW-0808">Transferase</keyword>
<dbReference type="Gene3D" id="3.30.200.20">
    <property type="entry name" value="Phosphorylase Kinase, domain 1"/>
    <property type="match status" value="1"/>
</dbReference>
<reference evidence="12 13" key="1">
    <citation type="submission" date="2012-10" db="EMBL/GenBank/DDBJ databases">
        <title>Genome sequencing and analysis of entomopathogenic fungi Beauveria bassiana D1-5.</title>
        <authorList>
            <person name="Li Q."/>
            <person name="Wang L."/>
            <person name="Zhang Z."/>
            <person name="Wang Q."/>
            <person name="Ren J."/>
            <person name="Wang M."/>
            <person name="Xu W."/>
            <person name="Wang J."/>
            <person name="Lu Y."/>
            <person name="Du Q."/>
            <person name="Sun Z."/>
        </authorList>
    </citation>
    <scope>NUCLEOTIDE SEQUENCE [LARGE SCALE GENOMIC DNA]</scope>
    <source>
        <strain evidence="12 13">D1-5</strain>
    </source>
</reference>
<evidence type="ECO:0000313" key="12">
    <source>
        <dbReference type="EMBL" id="KGQ03945.1"/>
    </source>
</evidence>
<evidence type="ECO:0000256" key="2">
    <source>
        <dbReference type="ARBA" id="ARBA00022527"/>
    </source>
</evidence>
<evidence type="ECO:0000313" key="13">
    <source>
        <dbReference type="Proteomes" id="UP000030106"/>
    </source>
</evidence>
<dbReference type="AlphaFoldDB" id="A0A0A2VCW6"/>
<evidence type="ECO:0000256" key="4">
    <source>
        <dbReference type="ARBA" id="ARBA00022741"/>
    </source>
</evidence>
<evidence type="ECO:0000256" key="3">
    <source>
        <dbReference type="ARBA" id="ARBA00022679"/>
    </source>
</evidence>
<dbReference type="InterPro" id="IPR008271">
    <property type="entry name" value="Ser/Thr_kinase_AS"/>
</dbReference>
<evidence type="ECO:0000256" key="1">
    <source>
        <dbReference type="ARBA" id="ARBA00012513"/>
    </source>
</evidence>
<dbReference type="GO" id="GO:0005634">
    <property type="term" value="C:nucleus"/>
    <property type="evidence" value="ECO:0007669"/>
    <property type="project" value="TreeGrafter"/>
</dbReference>
<dbReference type="GO" id="GO:0004674">
    <property type="term" value="F:protein serine/threonine kinase activity"/>
    <property type="evidence" value="ECO:0007669"/>
    <property type="project" value="UniProtKB-KW"/>
</dbReference>
<comment type="similarity">
    <text evidence="10">Belongs to the protein kinase superfamily.</text>
</comment>
<dbReference type="InterPro" id="IPR017441">
    <property type="entry name" value="Protein_kinase_ATP_BS"/>
</dbReference>
<keyword evidence="4 9" id="KW-0547">Nucleotide-binding</keyword>
<dbReference type="InterPro" id="IPR051334">
    <property type="entry name" value="SRPK"/>
</dbReference>
<dbReference type="PANTHER" id="PTHR47634:SF9">
    <property type="entry name" value="PROTEIN KINASE DOMAIN-CONTAINING PROTEIN-RELATED"/>
    <property type="match status" value="1"/>
</dbReference>
<accession>A0A0A2VCW6</accession>
<dbReference type="GO" id="GO:0050684">
    <property type="term" value="P:regulation of mRNA processing"/>
    <property type="evidence" value="ECO:0007669"/>
    <property type="project" value="TreeGrafter"/>
</dbReference>
<dbReference type="EC" id="2.7.11.1" evidence="1"/>
<protein>
    <recommendedName>
        <fullName evidence="1">non-specific serine/threonine protein kinase</fullName>
        <ecNumber evidence="1">2.7.11.1</ecNumber>
    </recommendedName>
</protein>
<dbReference type="InterPro" id="IPR011009">
    <property type="entry name" value="Kinase-like_dom_sf"/>
</dbReference>
<dbReference type="HOGENOM" id="CLU_000288_81_1_1"/>
<evidence type="ECO:0000256" key="5">
    <source>
        <dbReference type="ARBA" id="ARBA00022777"/>
    </source>
</evidence>
<keyword evidence="6 9" id="KW-0067">ATP-binding</keyword>
<dbReference type="GO" id="GO:0005524">
    <property type="term" value="F:ATP binding"/>
    <property type="evidence" value="ECO:0007669"/>
    <property type="project" value="UniProtKB-UniRule"/>
</dbReference>
<sequence>MAPRLDSRSPIEEEKTPYYDTSRFYPICLGQVLHGRYQIATKLGYGSSSTVWLARDLHSWRWSRERYVALKINAVNRRSGQNTAENELAMLKHISSVNKNHQGWNFVRRLSGSFTIDGAIGTHLCLVLEFLREPLWLYCRRFVGGVIPVDVLKVIMQMILHGLDYLHSECQVIHTDLKLDNILVKLEDLAILDRDALDEYHNPLPQKITHDRTIYLSRNNYGPFSIPAGIVQIADFGYSKSGKTHHSGCIQAEAYRAPEVIIDSGYSCSADIWSLGVMMWDLLEGKRLFDPIDKRISDEYDDSVHLAQLTGLLGPPPPDMLRSGQRTSMFYEPNGNFKHPELIPQDLKFENTVSMISGQEKTKFLEFVKKMVRWNPEERSTASNLLKDPWLYQDFAAEHPFEKNQR</sequence>
<dbReference type="PROSITE" id="PS00108">
    <property type="entry name" value="PROTEIN_KINASE_ST"/>
    <property type="match status" value="1"/>
</dbReference>
<comment type="caution">
    <text evidence="12">The sequence shown here is derived from an EMBL/GenBank/DDBJ whole genome shotgun (WGS) entry which is preliminary data.</text>
</comment>
<evidence type="ECO:0000256" key="8">
    <source>
        <dbReference type="ARBA" id="ARBA00048679"/>
    </source>
</evidence>
<keyword evidence="2 10" id="KW-0723">Serine/threonine-protein kinase</keyword>
<dbReference type="OrthoDB" id="4867990at2759"/>
<dbReference type="SMART" id="SM00220">
    <property type="entry name" value="S_TKc"/>
    <property type="match status" value="1"/>
</dbReference>
<dbReference type="PANTHER" id="PTHR47634">
    <property type="entry name" value="PROTEIN KINASE DOMAIN-CONTAINING PROTEIN-RELATED"/>
    <property type="match status" value="1"/>
</dbReference>
<dbReference type="FunFam" id="1.10.510.10:FF:000275">
    <property type="entry name" value="SRSF protein kinase 2 isoform X3"/>
    <property type="match status" value="1"/>
</dbReference>
<comment type="catalytic activity">
    <reaction evidence="7">
        <text>L-threonyl-[protein] + ATP = O-phospho-L-threonyl-[protein] + ADP + H(+)</text>
        <dbReference type="Rhea" id="RHEA:46608"/>
        <dbReference type="Rhea" id="RHEA-COMP:11060"/>
        <dbReference type="Rhea" id="RHEA-COMP:11605"/>
        <dbReference type="ChEBI" id="CHEBI:15378"/>
        <dbReference type="ChEBI" id="CHEBI:30013"/>
        <dbReference type="ChEBI" id="CHEBI:30616"/>
        <dbReference type="ChEBI" id="CHEBI:61977"/>
        <dbReference type="ChEBI" id="CHEBI:456216"/>
        <dbReference type="EC" id="2.7.11.1"/>
    </reaction>
</comment>
<keyword evidence="5 12" id="KW-0418">Kinase</keyword>